<evidence type="ECO:0000256" key="10">
    <source>
        <dbReference type="ARBA" id="ARBA00022989"/>
    </source>
</evidence>
<proteinExistence type="inferred from homology"/>
<comment type="similarity">
    <text evidence="16">In the central section; belongs to the NarJ/NarW family.</text>
</comment>
<dbReference type="GO" id="GO:0042128">
    <property type="term" value="P:nitrate assimilation"/>
    <property type="evidence" value="ECO:0007669"/>
    <property type="project" value="UniProtKB-KW"/>
</dbReference>
<evidence type="ECO:0000256" key="6">
    <source>
        <dbReference type="ARBA" id="ARBA00022617"/>
    </source>
</evidence>
<evidence type="ECO:0000256" key="5">
    <source>
        <dbReference type="ARBA" id="ARBA00022475"/>
    </source>
</evidence>
<feature type="binding site" description="axial binding residue" evidence="20">
    <location>
        <position position="189"/>
    </location>
    <ligand>
        <name>heme b</name>
        <dbReference type="ChEBI" id="CHEBI:60344"/>
        <label>1</label>
    </ligand>
    <ligandPart>
        <name>Fe</name>
        <dbReference type="ChEBI" id="CHEBI:18248"/>
    </ligandPart>
</feature>
<sequence>MTSPIDVVLWAVLPYVVLAVFVGGAVWRYRYDKFGWTTRSSQLHESRLLRIGSPLFHYGLLFVVGGHVLGLVVPKWLTELFGVTESNYHLVSLGMGTFAGCAALAGLLVLLWRRRRNPAVRAATSRSDLFTYTALTATICLGLWTTVIDNGVRGPYDYRETIGPWFRGIFLLQPHPELMAHAPLDYRLHALLGLALFALWPFGRLVHAFSAPVHYLFRPYVVYRSRSGDRVGTRQAPRGWQRL</sequence>
<feature type="binding site" description="axial binding residue" evidence="20">
    <location>
        <position position="207"/>
    </location>
    <ligand>
        <name>heme b</name>
        <dbReference type="ChEBI" id="CHEBI:60344"/>
        <label>1</label>
    </ligand>
    <ligandPart>
        <name>Fe</name>
        <dbReference type="ChEBI" id="CHEBI:18248"/>
    </ligandPart>
</feature>
<evidence type="ECO:0000256" key="4">
    <source>
        <dbReference type="ARBA" id="ARBA00022448"/>
    </source>
</evidence>
<evidence type="ECO:0000256" key="15">
    <source>
        <dbReference type="ARBA" id="ARBA00056200"/>
    </source>
</evidence>
<dbReference type="RefSeq" id="WP_093276484.1">
    <property type="nucleotide sequence ID" value="NZ_FNOK01000064.1"/>
</dbReference>
<evidence type="ECO:0000313" key="23">
    <source>
        <dbReference type="EMBL" id="SDZ36396.1"/>
    </source>
</evidence>
<keyword evidence="13" id="KW-0534">Nitrate assimilation</keyword>
<keyword evidence="8" id="KW-0479">Metal-binding</keyword>
<feature type="transmembrane region" description="Helical" evidence="21">
    <location>
        <begin position="48"/>
        <end position="68"/>
    </location>
</feature>
<dbReference type="STRING" id="418495.SAMN05216215_10649"/>
<evidence type="ECO:0000256" key="12">
    <source>
        <dbReference type="ARBA" id="ARBA00023004"/>
    </source>
</evidence>
<dbReference type="OrthoDB" id="9788113at2"/>
<dbReference type="AlphaFoldDB" id="A0A1H3SEG5"/>
<feature type="binding site" description="axial binding residue" evidence="20">
    <location>
        <position position="67"/>
    </location>
    <ligand>
        <name>heme b</name>
        <dbReference type="ChEBI" id="CHEBI:60344"/>
        <label>1</label>
    </ligand>
    <ligandPart>
        <name>Fe</name>
        <dbReference type="ChEBI" id="CHEBI:18248"/>
    </ligandPart>
</feature>
<protein>
    <recommendedName>
        <fullName evidence="19">Nitrate reductase-like protein NarX</fullName>
    </recommendedName>
</protein>
<keyword evidence="5" id="KW-1003">Cell membrane</keyword>
<evidence type="ECO:0000256" key="13">
    <source>
        <dbReference type="ARBA" id="ARBA00023063"/>
    </source>
</evidence>
<dbReference type="Proteomes" id="UP000199529">
    <property type="component" value="Unassembled WGS sequence"/>
</dbReference>
<comment type="function">
    <text evidence="15">Does not seem to have nitrate reductase activity.</text>
</comment>
<dbReference type="Pfam" id="PF02665">
    <property type="entry name" value="Nitrate_red_gam"/>
    <property type="match status" value="1"/>
</dbReference>
<evidence type="ECO:0000256" key="3">
    <source>
        <dbReference type="ARBA" id="ARBA00004651"/>
    </source>
</evidence>
<evidence type="ECO:0000256" key="16">
    <source>
        <dbReference type="ARBA" id="ARBA00061095"/>
    </source>
</evidence>
<keyword evidence="14 21" id="KW-0472">Membrane</keyword>
<feature type="domain" description="NarG-like" evidence="22">
    <location>
        <begin position="7"/>
        <end position="226"/>
    </location>
</feature>
<dbReference type="GO" id="GO:0020037">
    <property type="term" value="F:heme binding"/>
    <property type="evidence" value="ECO:0007669"/>
    <property type="project" value="TreeGrafter"/>
</dbReference>
<feature type="transmembrane region" description="Helical" evidence="21">
    <location>
        <begin position="129"/>
        <end position="148"/>
    </location>
</feature>
<dbReference type="InterPro" id="IPR051936">
    <property type="entry name" value="Heme-iron_electron_transfer"/>
</dbReference>
<dbReference type="PANTHER" id="PTHR30598:SF3">
    <property type="entry name" value="RESPIRATORY NITRATE REDUCTASE 1 GAMMA CHAIN"/>
    <property type="match status" value="1"/>
</dbReference>
<evidence type="ECO:0000256" key="2">
    <source>
        <dbReference type="ARBA" id="ARBA00001970"/>
    </source>
</evidence>
<keyword evidence="12 20" id="KW-0408">Iron</keyword>
<dbReference type="GO" id="GO:0008940">
    <property type="term" value="F:nitrate reductase activity"/>
    <property type="evidence" value="ECO:0007669"/>
    <property type="project" value="InterPro"/>
</dbReference>
<accession>A0A1H3SEG5</accession>
<dbReference type="NCBIfam" id="TIGR00351">
    <property type="entry name" value="narI"/>
    <property type="match status" value="1"/>
</dbReference>
<feature type="transmembrane region" description="Helical" evidence="21">
    <location>
        <begin position="7"/>
        <end position="27"/>
    </location>
</feature>
<evidence type="ECO:0000256" key="11">
    <source>
        <dbReference type="ARBA" id="ARBA00023002"/>
    </source>
</evidence>
<keyword evidence="4" id="KW-0813">Transport</keyword>
<evidence type="ECO:0000256" key="9">
    <source>
        <dbReference type="ARBA" id="ARBA00022982"/>
    </source>
</evidence>
<evidence type="ECO:0000256" key="17">
    <source>
        <dbReference type="ARBA" id="ARBA00061196"/>
    </source>
</evidence>
<evidence type="ECO:0000256" key="21">
    <source>
        <dbReference type="SAM" id="Phobius"/>
    </source>
</evidence>
<dbReference type="Gene3D" id="1.20.950.20">
    <property type="entry name" value="Transmembrane di-heme cytochromes, Chain C"/>
    <property type="match status" value="1"/>
</dbReference>
<feature type="transmembrane region" description="Helical" evidence="21">
    <location>
        <begin position="188"/>
        <end position="217"/>
    </location>
</feature>
<feature type="binding site" description="axial binding residue" evidence="20">
    <location>
        <position position="57"/>
    </location>
    <ligand>
        <name>heme b</name>
        <dbReference type="ChEBI" id="CHEBI:60344"/>
        <label>1</label>
    </ligand>
    <ligandPart>
        <name>Fe</name>
        <dbReference type="ChEBI" id="CHEBI:18248"/>
    </ligandPart>
</feature>
<dbReference type="GO" id="GO:0009055">
    <property type="term" value="F:electron transfer activity"/>
    <property type="evidence" value="ECO:0007669"/>
    <property type="project" value="TreeGrafter"/>
</dbReference>
<comment type="cofactor">
    <cofactor evidence="2">
        <name>heme b</name>
        <dbReference type="ChEBI" id="CHEBI:60344"/>
    </cofactor>
</comment>
<dbReference type="InterPro" id="IPR023234">
    <property type="entry name" value="NarG-like_domain"/>
</dbReference>
<evidence type="ECO:0000256" key="7">
    <source>
        <dbReference type="ARBA" id="ARBA00022692"/>
    </source>
</evidence>
<evidence type="ECO:0000256" key="1">
    <source>
        <dbReference type="ARBA" id="ARBA00001942"/>
    </source>
</evidence>
<dbReference type="InterPro" id="IPR003816">
    <property type="entry name" value="Nitrate_red_gam"/>
</dbReference>
<dbReference type="InterPro" id="IPR036197">
    <property type="entry name" value="NarG-like_sf"/>
</dbReference>
<evidence type="ECO:0000256" key="8">
    <source>
        <dbReference type="ARBA" id="ARBA00022723"/>
    </source>
</evidence>
<comment type="cofactor">
    <cofactor evidence="1">
        <name>Mo-bis(molybdopterin guanine dinucleotide)</name>
        <dbReference type="ChEBI" id="CHEBI:60539"/>
    </cofactor>
</comment>
<reference evidence="24" key="1">
    <citation type="submission" date="2016-10" db="EMBL/GenBank/DDBJ databases">
        <authorList>
            <person name="Varghese N."/>
            <person name="Submissions S."/>
        </authorList>
    </citation>
    <scope>NUCLEOTIDE SEQUENCE [LARGE SCALE GENOMIC DNA]</scope>
    <source>
        <strain evidence="24">CGMCC 4.3530</strain>
    </source>
</reference>
<evidence type="ECO:0000313" key="24">
    <source>
        <dbReference type="Proteomes" id="UP000199529"/>
    </source>
</evidence>
<comment type="similarity">
    <text evidence="17">In the C-terminal section; belongs to the nitrate reductase gamma subunit family.</text>
</comment>
<name>A0A1H3SEG5_9PSEU</name>
<comment type="similarity">
    <text evidence="18">In the N-terminal section; belongs to the nitrate reductase alpha subunit family.</text>
</comment>
<evidence type="ECO:0000256" key="20">
    <source>
        <dbReference type="PIRSR" id="PIRSR603816-1"/>
    </source>
</evidence>
<dbReference type="SUPFAM" id="SSF103501">
    <property type="entry name" value="Respiratory nitrate reductase 1 gamma chain"/>
    <property type="match status" value="1"/>
</dbReference>
<dbReference type="GO" id="GO:0009325">
    <property type="term" value="C:nitrate reductase complex"/>
    <property type="evidence" value="ECO:0007669"/>
    <property type="project" value="InterPro"/>
</dbReference>
<organism evidence="23 24">
    <name type="scientific">Saccharopolyspora shandongensis</name>
    <dbReference type="NCBI Taxonomy" id="418495"/>
    <lineage>
        <taxon>Bacteria</taxon>
        <taxon>Bacillati</taxon>
        <taxon>Actinomycetota</taxon>
        <taxon>Actinomycetes</taxon>
        <taxon>Pseudonocardiales</taxon>
        <taxon>Pseudonocardiaceae</taxon>
        <taxon>Saccharopolyspora</taxon>
    </lineage>
</organism>
<dbReference type="EMBL" id="FNOK01000064">
    <property type="protein sequence ID" value="SDZ36396.1"/>
    <property type="molecule type" value="Genomic_DNA"/>
</dbReference>
<keyword evidence="10 21" id="KW-1133">Transmembrane helix</keyword>
<keyword evidence="6 20" id="KW-0349">Heme</keyword>
<keyword evidence="9" id="KW-0249">Electron transport</keyword>
<evidence type="ECO:0000256" key="19">
    <source>
        <dbReference type="ARBA" id="ARBA00071287"/>
    </source>
</evidence>
<dbReference type="FunFam" id="1.20.950.20:FF:000001">
    <property type="entry name" value="Respiratory nitrate reductase subunit gamma"/>
    <property type="match status" value="1"/>
</dbReference>
<gene>
    <name evidence="23" type="ORF">SAMN05216215_10649</name>
</gene>
<evidence type="ECO:0000256" key="14">
    <source>
        <dbReference type="ARBA" id="ARBA00023136"/>
    </source>
</evidence>
<comment type="subcellular location">
    <subcellularLocation>
        <location evidence="3">Cell membrane</location>
        <topology evidence="3">Multi-pass membrane protein</topology>
    </subcellularLocation>
</comment>
<dbReference type="PANTHER" id="PTHR30598">
    <property type="entry name" value="NITRATE REDUCTASE PRIVATE CHAPERONE, REDOX ENZYME MATURATION PROTEIN REMP FAMILY"/>
    <property type="match status" value="1"/>
</dbReference>
<dbReference type="GO" id="GO:0005886">
    <property type="term" value="C:plasma membrane"/>
    <property type="evidence" value="ECO:0007669"/>
    <property type="project" value="UniProtKB-SubCell"/>
</dbReference>
<keyword evidence="7 21" id="KW-0812">Transmembrane</keyword>
<feature type="transmembrane region" description="Helical" evidence="21">
    <location>
        <begin position="88"/>
        <end position="109"/>
    </location>
</feature>
<evidence type="ECO:0000256" key="18">
    <source>
        <dbReference type="ARBA" id="ARBA00061480"/>
    </source>
</evidence>
<keyword evidence="11" id="KW-0560">Oxidoreductase</keyword>
<dbReference type="GO" id="GO:0019645">
    <property type="term" value="P:anaerobic electron transport chain"/>
    <property type="evidence" value="ECO:0007669"/>
    <property type="project" value="TreeGrafter"/>
</dbReference>
<evidence type="ECO:0000259" key="22">
    <source>
        <dbReference type="Pfam" id="PF02665"/>
    </source>
</evidence>
<keyword evidence="24" id="KW-1185">Reference proteome</keyword>
<dbReference type="GO" id="GO:0046872">
    <property type="term" value="F:metal ion binding"/>
    <property type="evidence" value="ECO:0007669"/>
    <property type="project" value="UniProtKB-KW"/>
</dbReference>